<reference evidence="3 4" key="1">
    <citation type="submission" date="2024-02" db="EMBL/GenBank/DDBJ databases">
        <authorList>
            <person name="Chen Y."/>
            <person name="Shah S."/>
            <person name="Dougan E. K."/>
            <person name="Thang M."/>
            <person name="Chan C."/>
        </authorList>
    </citation>
    <scope>NUCLEOTIDE SEQUENCE [LARGE SCALE GENOMIC DNA]</scope>
</reference>
<proteinExistence type="predicted"/>
<organism evidence="3 4">
    <name type="scientific">Durusdinium trenchii</name>
    <dbReference type="NCBI Taxonomy" id="1381693"/>
    <lineage>
        <taxon>Eukaryota</taxon>
        <taxon>Sar</taxon>
        <taxon>Alveolata</taxon>
        <taxon>Dinophyceae</taxon>
        <taxon>Suessiales</taxon>
        <taxon>Symbiodiniaceae</taxon>
        <taxon>Durusdinium</taxon>
    </lineage>
</organism>
<protein>
    <submittedName>
        <fullName evidence="3">Uncharacterized protein</fullName>
    </submittedName>
</protein>
<name>A0ABP0QTU5_9DINO</name>
<evidence type="ECO:0000256" key="1">
    <source>
        <dbReference type="SAM" id="Coils"/>
    </source>
</evidence>
<dbReference type="EMBL" id="CAXAMM010040162">
    <property type="protein sequence ID" value="CAK9091480.1"/>
    <property type="molecule type" value="Genomic_DNA"/>
</dbReference>
<evidence type="ECO:0000313" key="2">
    <source>
        <dbReference type="EMBL" id="CAK9091480.1"/>
    </source>
</evidence>
<evidence type="ECO:0000313" key="4">
    <source>
        <dbReference type="Proteomes" id="UP001642464"/>
    </source>
</evidence>
<feature type="coiled-coil region" evidence="1">
    <location>
        <begin position="81"/>
        <end position="129"/>
    </location>
</feature>
<keyword evidence="1" id="KW-0175">Coiled coil</keyword>
<comment type="caution">
    <text evidence="3">The sequence shown here is derived from an EMBL/GenBank/DDBJ whole genome shotgun (WGS) entry which is preliminary data.</text>
</comment>
<keyword evidence="4" id="KW-1185">Reference proteome</keyword>
<gene>
    <name evidence="2" type="ORF">SCF082_LOCUS43095</name>
    <name evidence="3" type="ORF">SCF082_LOCUS43113</name>
</gene>
<sequence>MSTKPMTADSQFQQPVMPMFPQQFLQPMQMPYVSALQMPDGNLRGAPAMPMSSSYQSPVSNMWPMMPAYQPSTPTSFYQQEIALEQQLMSMNNQLQQLKKEEEGQTQKLQAKTAETELAEKRLQEARDIQPGC</sequence>
<dbReference type="EMBL" id="CAXAMM010040173">
    <property type="protein sequence ID" value="CAK9091513.1"/>
    <property type="molecule type" value="Genomic_DNA"/>
</dbReference>
<evidence type="ECO:0000313" key="3">
    <source>
        <dbReference type="EMBL" id="CAK9091513.1"/>
    </source>
</evidence>
<dbReference type="Proteomes" id="UP001642464">
    <property type="component" value="Unassembled WGS sequence"/>
</dbReference>
<accession>A0ABP0QTU5</accession>